<gene>
    <name evidence="1" type="ORF">OHA91_38535</name>
</gene>
<dbReference type="Proteomes" id="UP001432312">
    <property type="component" value="Chromosome"/>
</dbReference>
<keyword evidence="2" id="KW-1185">Reference proteome</keyword>
<dbReference type="EMBL" id="CP108036">
    <property type="protein sequence ID" value="WUN83883.1"/>
    <property type="molecule type" value="Genomic_DNA"/>
</dbReference>
<evidence type="ECO:0008006" key="3">
    <source>
        <dbReference type="Google" id="ProtNLM"/>
    </source>
</evidence>
<accession>A0ABZ1QPL9</accession>
<reference evidence="1" key="1">
    <citation type="submission" date="2022-10" db="EMBL/GenBank/DDBJ databases">
        <title>The complete genomes of actinobacterial strains from the NBC collection.</title>
        <authorList>
            <person name="Joergensen T.S."/>
            <person name="Alvarez Arevalo M."/>
            <person name="Sterndorff E.B."/>
            <person name="Faurdal D."/>
            <person name="Vuksanovic O."/>
            <person name="Mourched A.-S."/>
            <person name="Charusanti P."/>
            <person name="Shaw S."/>
            <person name="Blin K."/>
            <person name="Weber T."/>
        </authorList>
    </citation>
    <scope>NUCLEOTIDE SEQUENCE</scope>
    <source>
        <strain evidence="1">NBC_00303</strain>
    </source>
</reference>
<sequence length="106" mass="10939">MYFEESTAALSCSVDLIADVTGYFDRSAAGRYTSLNPVRFVDTRVGLGAARGQVAGQGTFAVQITGRSGIPSGATALALNVTVTNPKQAGHLTVFPRGQAARPPPA</sequence>
<dbReference type="GeneID" id="95502079"/>
<proteinExistence type="predicted"/>
<evidence type="ECO:0000313" key="1">
    <source>
        <dbReference type="EMBL" id="WUN83883.1"/>
    </source>
</evidence>
<dbReference type="RefSeq" id="WP_328741012.1">
    <property type="nucleotide sequence ID" value="NZ_CP108036.1"/>
</dbReference>
<name>A0ABZ1QPL9_9ACTN</name>
<evidence type="ECO:0000313" key="2">
    <source>
        <dbReference type="Proteomes" id="UP001432312"/>
    </source>
</evidence>
<protein>
    <recommendedName>
        <fullName evidence="3">Cohesin domain-containing protein</fullName>
    </recommendedName>
</protein>
<organism evidence="1 2">
    <name type="scientific">Streptomyces erythrochromogenes</name>
    <dbReference type="NCBI Taxonomy" id="285574"/>
    <lineage>
        <taxon>Bacteria</taxon>
        <taxon>Bacillati</taxon>
        <taxon>Actinomycetota</taxon>
        <taxon>Actinomycetes</taxon>
        <taxon>Kitasatosporales</taxon>
        <taxon>Streptomycetaceae</taxon>
        <taxon>Streptomyces</taxon>
    </lineage>
</organism>